<proteinExistence type="inferred from homology"/>
<dbReference type="Pfam" id="PF00582">
    <property type="entry name" value="Usp"/>
    <property type="match status" value="2"/>
</dbReference>
<dbReference type="PANTHER" id="PTHR46268:SF6">
    <property type="entry name" value="UNIVERSAL STRESS PROTEIN UP12"/>
    <property type="match status" value="1"/>
</dbReference>
<comment type="caution">
    <text evidence="3">The sequence shown here is derived from an EMBL/GenBank/DDBJ whole genome shotgun (WGS) entry which is preliminary data.</text>
</comment>
<organism evidence="3 4">
    <name type="scientific">Caenimonas sedimenti</name>
    <dbReference type="NCBI Taxonomy" id="2596921"/>
    <lineage>
        <taxon>Bacteria</taxon>
        <taxon>Pseudomonadati</taxon>
        <taxon>Pseudomonadota</taxon>
        <taxon>Betaproteobacteria</taxon>
        <taxon>Burkholderiales</taxon>
        <taxon>Comamonadaceae</taxon>
        <taxon>Caenimonas</taxon>
    </lineage>
</organism>
<feature type="domain" description="UspA" evidence="2">
    <location>
        <begin position="175"/>
        <end position="311"/>
    </location>
</feature>
<dbReference type="AlphaFoldDB" id="A0A562ZYC6"/>
<evidence type="ECO:0000256" key="1">
    <source>
        <dbReference type="ARBA" id="ARBA00008791"/>
    </source>
</evidence>
<evidence type="ECO:0000313" key="3">
    <source>
        <dbReference type="EMBL" id="TWO73407.1"/>
    </source>
</evidence>
<dbReference type="Gene3D" id="3.40.50.620">
    <property type="entry name" value="HUPs"/>
    <property type="match status" value="2"/>
</dbReference>
<keyword evidence="4" id="KW-1185">Reference proteome</keyword>
<comment type="similarity">
    <text evidence="1">Belongs to the universal stress protein A family.</text>
</comment>
<evidence type="ECO:0000313" key="4">
    <source>
        <dbReference type="Proteomes" id="UP000318199"/>
    </source>
</evidence>
<reference evidence="3 4" key="1">
    <citation type="submission" date="2019-07" db="EMBL/GenBank/DDBJ databases">
        <title>Caenimonas sedimenti sp. nov., isolated from activated sludge.</title>
        <authorList>
            <person name="Xu J."/>
        </authorList>
    </citation>
    <scope>NUCLEOTIDE SEQUENCE [LARGE SCALE GENOMIC DNA]</scope>
    <source>
        <strain evidence="3 4">HX-9-20</strain>
    </source>
</reference>
<feature type="domain" description="UspA" evidence="2">
    <location>
        <begin position="23"/>
        <end position="161"/>
    </location>
</feature>
<dbReference type="SUPFAM" id="SSF52402">
    <property type="entry name" value="Adenine nucleotide alpha hydrolases-like"/>
    <property type="match status" value="2"/>
</dbReference>
<dbReference type="InterPro" id="IPR006016">
    <property type="entry name" value="UspA"/>
</dbReference>
<dbReference type="InterPro" id="IPR014729">
    <property type="entry name" value="Rossmann-like_a/b/a_fold"/>
</dbReference>
<sequence length="313" mass="32349">MGPPRCDRRHDGTSTPSATKPMNILLAIDGSDAALHACRLAAAFAGRCKTPAVTLLNVQRPPLRLSLQGGVPYQVLEDALREEGTRQLQPAVRLLTEAGHAATQIVRLGPPADTVLDTARECAADVLVLGNGRHGPVGGYALGSVALRVAPAAHCPAIVVRPGAPVLSGAGATLRVTAPVDGSQEGLRGLERLAAWSVAVGPMLVDLVHFGPGLSLAAAVLPPHDDVLREWGGLDTDAALGAAEKVLATAGIAHTTHRLHGAPETGIAAFAREQRADFISMATRGRGAMHHLLLGSVALRTAQASEVPVAFMR</sequence>
<name>A0A562ZYC6_9BURK</name>
<dbReference type="CDD" id="cd00293">
    <property type="entry name" value="USP-like"/>
    <property type="match status" value="2"/>
</dbReference>
<dbReference type="OrthoDB" id="5512223at2"/>
<dbReference type="PRINTS" id="PR01438">
    <property type="entry name" value="UNVRSLSTRESS"/>
</dbReference>
<evidence type="ECO:0000259" key="2">
    <source>
        <dbReference type="Pfam" id="PF00582"/>
    </source>
</evidence>
<dbReference type="InterPro" id="IPR006015">
    <property type="entry name" value="Universal_stress_UspA"/>
</dbReference>
<dbReference type="EMBL" id="VOBQ01000001">
    <property type="protein sequence ID" value="TWO73407.1"/>
    <property type="molecule type" value="Genomic_DNA"/>
</dbReference>
<dbReference type="Proteomes" id="UP000318199">
    <property type="component" value="Unassembled WGS sequence"/>
</dbReference>
<accession>A0A562ZYC6</accession>
<protein>
    <submittedName>
        <fullName evidence="3">Universal stress protein</fullName>
    </submittedName>
</protein>
<gene>
    <name evidence="3" type="ORF">FN976_00750</name>
</gene>
<dbReference type="PANTHER" id="PTHR46268">
    <property type="entry name" value="STRESS RESPONSE PROTEIN NHAX"/>
    <property type="match status" value="1"/>
</dbReference>